<feature type="compositionally biased region" description="Low complexity" evidence="1">
    <location>
        <begin position="128"/>
        <end position="144"/>
    </location>
</feature>
<dbReference type="Pfam" id="PF04386">
    <property type="entry name" value="SspB"/>
    <property type="match status" value="1"/>
</dbReference>
<dbReference type="PANTHER" id="PTHR37486">
    <property type="entry name" value="STRINGENT STARVATION PROTEIN B"/>
    <property type="match status" value="1"/>
</dbReference>
<organism evidence="2 3">
    <name type="scientific">Chitinimonas taiwanensis DSM 18899</name>
    <dbReference type="NCBI Taxonomy" id="1121279"/>
    <lineage>
        <taxon>Bacteria</taxon>
        <taxon>Pseudomonadati</taxon>
        <taxon>Pseudomonadota</taxon>
        <taxon>Betaproteobacteria</taxon>
        <taxon>Neisseriales</taxon>
        <taxon>Chitinibacteraceae</taxon>
        <taxon>Chitinimonas</taxon>
    </lineage>
</organism>
<reference evidence="2 3" key="1">
    <citation type="submission" date="2016-11" db="EMBL/GenBank/DDBJ databases">
        <authorList>
            <person name="Jaros S."/>
            <person name="Januszkiewicz K."/>
            <person name="Wedrychowicz H."/>
        </authorList>
    </citation>
    <scope>NUCLEOTIDE SEQUENCE [LARGE SCALE GENOMIC DNA]</scope>
    <source>
        <strain evidence="2 3">DSM 18899</strain>
    </source>
</reference>
<dbReference type="OrthoDB" id="9797358at2"/>
<dbReference type="PANTHER" id="PTHR37486:SF1">
    <property type="entry name" value="STRINGENT STARVATION PROTEIN B"/>
    <property type="match status" value="1"/>
</dbReference>
<dbReference type="Proteomes" id="UP000186513">
    <property type="component" value="Unassembled WGS sequence"/>
</dbReference>
<evidence type="ECO:0000256" key="1">
    <source>
        <dbReference type="SAM" id="MobiDB-lite"/>
    </source>
</evidence>
<dbReference type="STRING" id="1121279.SAMN02745887_02222"/>
<evidence type="ECO:0000313" key="3">
    <source>
        <dbReference type="Proteomes" id="UP000186513"/>
    </source>
</evidence>
<protein>
    <submittedName>
        <fullName evidence="2">Stringent starvation protein B</fullName>
    </submittedName>
</protein>
<keyword evidence="3" id="KW-1185">Reference proteome</keyword>
<dbReference type="GO" id="GO:0005829">
    <property type="term" value="C:cytosol"/>
    <property type="evidence" value="ECO:0007669"/>
    <property type="project" value="TreeGrafter"/>
</dbReference>
<name>A0A1K2HKK4_9NEIS</name>
<evidence type="ECO:0000313" key="2">
    <source>
        <dbReference type="EMBL" id="SFZ77081.1"/>
    </source>
</evidence>
<gene>
    <name evidence="2" type="ORF">SAMN02745887_02222</name>
</gene>
<dbReference type="GO" id="GO:0005840">
    <property type="term" value="C:ribosome"/>
    <property type="evidence" value="ECO:0007669"/>
    <property type="project" value="TreeGrafter"/>
</dbReference>
<dbReference type="AlphaFoldDB" id="A0A1K2HKK4"/>
<dbReference type="Gene3D" id="2.30.30.220">
    <property type="entry name" value="SspB-like"/>
    <property type="match status" value="1"/>
</dbReference>
<dbReference type="InterPro" id="IPR007481">
    <property type="entry name" value="SspB"/>
</dbReference>
<dbReference type="EMBL" id="FPKR01000008">
    <property type="protein sequence ID" value="SFZ77081.1"/>
    <property type="molecule type" value="Genomic_DNA"/>
</dbReference>
<proteinExistence type="predicted"/>
<dbReference type="SUPFAM" id="SSF101738">
    <property type="entry name" value="SspB-like"/>
    <property type="match status" value="1"/>
</dbReference>
<dbReference type="PIRSF" id="PIRSF005276">
    <property type="entry name" value="SspB"/>
    <property type="match status" value="1"/>
</dbReference>
<dbReference type="RefSeq" id="WP_072428733.1">
    <property type="nucleotide sequence ID" value="NZ_FPKR01000008.1"/>
</dbReference>
<dbReference type="NCBIfam" id="NF008769">
    <property type="entry name" value="PRK11798.2-5"/>
    <property type="match status" value="1"/>
</dbReference>
<accession>A0A1K2HKK4</accession>
<dbReference type="GO" id="GO:0045732">
    <property type="term" value="P:positive regulation of protein catabolic process"/>
    <property type="evidence" value="ECO:0007669"/>
    <property type="project" value="TreeGrafter"/>
</dbReference>
<sequence>MNSAPIKPYLMRAIHEWCSDHGHTPYLVAAVKGKMQVPMEFVKNGEIVLNISYNATRNLQLGDDYVRFSARFGGVSRDIIVPIGAVVSLFSRETGEGMAWEPEFAEGGGSEGERGGLRAVSLEPVASEVVDAPESAPEPVAAQAEPEDEPPVPPAAGRSHLRVIK</sequence>
<feature type="region of interest" description="Disordered" evidence="1">
    <location>
        <begin position="128"/>
        <end position="165"/>
    </location>
</feature>
<dbReference type="InterPro" id="IPR036760">
    <property type="entry name" value="SspB-like_sf"/>
</dbReference>